<dbReference type="AlphaFoldDB" id="A0A9X1SY88"/>
<name>A0A9X1SY88_9ACTN</name>
<organism evidence="1 2">
    <name type="scientific">Kineosporia babensis</name>
    <dbReference type="NCBI Taxonomy" id="499548"/>
    <lineage>
        <taxon>Bacteria</taxon>
        <taxon>Bacillati</taxon>
        <taxon>Actinomycetota</taxon>
        <taxon>Actinomycetes</taxon>
        <taxon>Kineosporiales</taxon>
        <taxon>Kineosporiaceae</taxon>
        <taxon>Kineosporia</taxon>
    </lineage>
</organism>
<sequence length="88" mass="9547">MMDPVVLPGVLRLTSALGQPGLVTCTFLSGPPLELRLPRAKVQEIFDWWLTIAPEVAVDGYLDEQTLEQFRNDIIAAAVPDDPASVAS</sequence>
<dbReference type="RefSeq" id="WP_231448929.1">
    <property type="nucleotide sequence ID" value="NZ_JAJOMB010000026.1"/>
</dbReference>
<gene>
    <name evidence="1" type="ORF">LR394_34785</name>
</gene>
<protein>
    <submittedName>
        <fullName evidence="1">Uncharacterized protein</fullName>
    </submittedName>
</protein>
<dbReference type="Proteomes" id="UP001138997">
    <property type="component" value="Unassembled WGS sequence"/>
</dbReference>
<evidence type="ECO:0000313" key="1">
    <source>
        <dbReference type="EMBL" id="MCD5316075.1"/>
    </source>
</evidence>
<reference evidence="1" key="1">
    <citation type="submission" date="2021-11" db="EMBL/GenBank/DDBJ databases">
        <title>Streptomyces corallinus and Kineosporia corallina sp. nov., two new coral-derived marine actinobacteria.</title>
        <authorList>
            <person name="Buangrab K."/>
            <person name="Sutthacheep M."/>
            <person name="Yeemin T."/>
            <person name="Harunari E."/>
            <person name="Igarashi Y."/>
            <person name="Sripreechasak P."/>
            <person name="Kanchanasin P."/>
            <person name="Tanasupawat S."/>
            <person name="Phongsopitanun W."/>
        </authorList>
    </citation>
    <scope>NUCLEOTIDE SEQUENCE</scope>
    <source>
        <strain evidence="1">JCM 31032</strain>
    </source>
</reference>
<dbReference type="EMBL" id="JAJOMB010000026">
    <property type="protein sequence ID" value="MCD5316075.1"/>
    <property type="molecule type" value="Genomic_DNA"/>
</dbReference>
<evidence type="ECO:0000313" key="2">
    <source>
        <dbReference type="Proteomes" id="UP001138997"/>
    </source>
</evidence>
<keyword evidence="2" id="KW-1185">Reference proteome</keyword>
<accession>A0A9X1SY88</accession>
<proteinExistence type="predicted"/>
<comment type="caution">
    <text evidence="1">The sequence shown here is derived from an EMBL/GenBank/DDBJ whole genome shotgun (WGS) entry which is preliminary data.</text>
</comment>